<dbReference type="AlphaFoldDB" id="A0A1G9A7Y6"/>
<evidence type="ECO:0000313" key="3">
    <source>
        <dbReference type="Proteomes" id="UP000198629"/>
    </source>
</evidence>
<feature type="transmembrane region" description="Helical" evidence="1">
    <location>
        <begin position="69"/>
        <end position="88"/>
    </location>
</feature>
<dbReference type="Proteomes" id="UP000198629">
    <property type="component" value="Unassembled WGS sequence"/>
</dbReference>
<reference evidence="3" key="1">
    <citation type="submission" date="2016-10" db="EMBL/GenBank/DDBJ databases">
        <authorList>
            <person name="Varghese N."/>
            <person name="Submissions S."/>
        </authorList>
    </citation>
    <scope>NUCLEOTIDE SEQUENCE [LARGE SCALE GENOMIC DNA]</scope>
    <source>
        <strain evidence="3">CBMB127</strain>
    </source>
</reference>
<name>A0A1G9A7Y6_9PROT</name>
<evidence type="ECO:0000313" key="2">
    <source>
        <dbReference type="EMBL" id="SDK23408.1"/>
    </source>
</evidence>
<dbReference type="EMBL" id="FNFX01000001">
    <property type="protein sequence ID" value="SDK23408.1"/>
    <property type="molecule type" value="Genomic_DNA"/>
</dbReference>
<evidence type="ECO:0000256" key="1">
    <source>
        <dbReference type="SAM" id="Phobius"/>
    </source>
</evidence>
<organism evidence="2 3">
    <name type="scientific">Methylophilus rhizosphaerae</name>
    <dbReference type="NCBI Taxonomy" id="492660"/>
    <lineage>
        <taxon>Bacteria</taxon>
        <taxon>Pseudomonadati</taxon>
        <taxon>Pseudomonadota</taxon>
        <taxon>Betaproteobacteria</taxon>
        <taxon>Nitrosomonadales</taxon>
        <taxon>Methylophilaceae</taxon>
        <taxon>Methylophilus</taxon>
    </lineage>
</organism>
<keyword evidence="1" id="KW-0812">Transmembrane</keyword>
<sequence>MNKIEKVYSFNISKNAQSKDIYNENELLFSSRDVDQQEKYYLNQLNVVSEKLHNAYLIIDNNNKTIRNLATVLVLVLGCVSILAWRLYL</sequence>
<proteinExistence type="predicted"/>
<gene>
    <name evidence="2" type="ORF">SAMN05192566_0736</name>
</gene>
<accession>A0A1G9A7Y6</accession>
<keyword evidence="1" id="KW-1133">Transmembrane helix</keyword>
<dbReference type="STRING" id="492660.SAMN05192566_0736"/>
<keyword evidence="1" id="KW-0472">Membrane</keyword>
<protein>
    <submittedName>
        <fullName evidence="2">Uncharacterized protein</fullName>
    </submittedName>
</protein>
<keyword evidence="3" id="KW-1185">Reference proteome</keyword>
<dbReference type="RefSeq" id="WP_091470081.1">
    <property type="nucleotide sequence ID" value="NZ_FNFX01000001.1"/>
</dbReference>